<sequence>MVISHHLSKHQYLPGGQMHLSEACGKLQNLAHFCDKLLENMVCGTASH</sequence>
<gene>
    <name evidence="1" type="ordered locus">Y11_05951</name>
</gene>
<organism evidence="1 2">
    <name type="scientific">Yersinia enterocolitica subsp. palearctica serotype O:3 (strain DSM 13030 / CIP 106945 / Y11)</name>
    <dbReference type="NCBI Taxonomy" id="930944"/>
    <lineage>
        <taxon>Bacteria</taxon>
        <taxon>Pseudomonadati</taxon>
        <taxon>Pseudomonadota</taxon>
        <taxon>Gammaproteobacteria</taxon>
        <taxon>Enterobacterales</taxon>
        <taxon>Yersiniaceae</taxon>
        <taxon>Yersinia</taxon>
    </lineage>
</organism>
<dbReference type="KEGG" id="yey:Y11_05951"/>
<dbReference type="PATRIC" id="fig|930944.6.peg.593"/>
<evidence type="ECO:0000313" key="2">
    <source>
        <dbReference type="Proteomes" id="UP000008084"/>
    </source>
</evidence>
<dbReference type="Proteomes" id="UP000008084">
    <property type="component" value="Chromosome"/>
</dbReference>
<evidence type="ECO:0000313" key="1">
    <source>
        <dbReference type="EMBL" id="CBY27586.1"/>
    </source>
</evidence>
<accession>A0A0H3NRA1</accession>
<name>A0A0H3NRA1_YERE1</name>
<reference evidence="1 2" key="1">
    <citation type="journal article" date="2011" name="J. Bacteriol.">
        <title>Complete genome sequence of Yersinia enterocolitica subsp. palearctica serogroup O:3.</title>
        <authorList>
            <person name="Batzilla J."/>
            <person name="Hoper D."/>
            <person name="Antonenka U."/>
            <person name="Heesemann J."/>
            <person name="Rakin A."/>
        </authorList>
    </citation>
    <scope>NUCLEOTIDE SEQUENCE [LARGE SCALE GENOMIC DNA]</scope>
    <source>
        <strain evidence="2">DSM 13030 / CIP 106945 / Y11</strain>
    </source>
</reference>
<dbReference type="AlphaFoldDB" id="A0A0H3NRA1"/>
<proteinExistence type="predicted"/>
<dbReference type="EMBL" id="FR729477">
    <property type="protein sequence ID" value="CBY27586.1"/>
    <property type="molecule type" value="Genomic_DNA"/>
</dbReference>
<dbReference type="HOGENOM" id="CLU_3159576_0_0_6"/>
<protein>
    <submittedName>
        <fullName evidence="1">Uncharacterized protein</fullName>
    </submittedName>
</protein>